<keyword evidence="1" id="KW-0472">Membrane</keyword>
<dbReference type="EMBL" id="UOEQ01000564">
    <property type="protein sequence ID" value="VAW24867.1"/>
    <property type="molecule type" value="Genomic_DNA"/>
</dbReference>
<evidence type="ECO:0000313" key="2">
    <source>
        <dbReference type="EMBL" id="VAW24867.1"/>
    </source>
</evidence>
<feature type="transmembrane region" description="Helical" evidence="1">
    <location>
        <begin position="6"/>
        <end position="25"/>
    </location>
</feature>
<gene>
    <name evidence="2" type="ORF">MNBD_ALPHA11-831</name>
</gene>
<protein>
    <submittedName>
        <fullName evidence="2">Uncharacterized protein</fullName>
    </submittedName>
</protein>
<reference evidence="2" key="1">
    <citation type="submission" date="2018-06" db="EMBL/GenBank/DDBJ databases">
        <authorList>
            <person name="Zhirakovskaya E."/>
        </authorList>
    </citation>
    <scope>NUCLEOTIDE SEQUENCE</scope>
</reference>
<accession>A0A3B0UHR5</accession>
<organism evidence="2">
    <name type="scientific">hydrothermal vent metagenome</name>
    <dbReference type="NCBI Taxonomy" id="652676"/>
    <lineage>
        <taxon>unclassified sequences</taxon>
        <taxon>metagenomes</taxon>
        <taxon>ecological metagenomes</taxon>
    </lineage>
</organism>
<keyword evidence="1" id="KW-0812">Transmembrane</keyword>
<dbReference type="AlphaFoldDB" id="A0A3B0UHR5"/>
<keyword evidence="1" id="KW-1133">Transmembrane helix</keyword>
<evidence type="ECO:0000256" key="1">
    <source>
        <dbReference type="SAM" id="Phobius"/>
    </source>
</evidence>
<proteinExistence type="predicted"/>
<name>A0A3B0UHR5_9ZZZZ</name>
<sequence length="48" mass="5772">MFVGAQQVGRFFALWGLVLWFRLYLADREFNKTQLFLSSALWALFLWN</sequence>